<name>A0A4Y2D2F4_ARAVE</name>
<dbReference type="AlphaFoldDB" id="A0A4Y2D2F4"/>
<sequence length="95" mass="10914">MRDMRATRQRIFLQRKPPWKGSEHNIQYSGVSSKRNFRLSPTNYGRINGTTVTLEGTSTPILPTVNTSPALWQRPEIMFATGRGPFPTYLKRFSL</sequence>
<evidence type="ECO:0000313" key="1">
    <source>
        <dbReference type="EMBL" id="GBM10138.1"/>
    </source>
</evidence>
<dbReference type="Proteomes" id="UP000499080">
    <property type="component" value="Unassembled WGS sequence"/>
</dbReference>
<protein>
    <submittedName>
        <fullName evidence="1">Uncharacterized protein</fullName>
    </submittedName>
</protein>
<accession>A0A4Y2D2F4</accession>
<gene>
    <name evidence="1" type="ORF">AVEN_258743_1</name>
</gene>
<comment type="caution">
    <text evidence="1">The sequence shown here is derived from an EMBL/GenBank/DDBJ whole genome shotgun (WGS) entry which is preliminary data.</text>
</comment>
<evidence type="ECO:0000313" key="2">
    <source>
        <dbReference type="Proteomes" id="UP000499080"/>
    </source>
</evidence>
<organism evidence="1 2">
    <name type="scientific">Araneus ventricosus</name>
    <name type="common">Orbweaver spider</name>
    <name type="synonym">Epeira ventricosa</name>
    <dbReference type="NCBI Taxonomy" id="182803"/>
    <lineage>
        <taxon>Eukaryota</taxon>
        <taxon>Metazoa</taxon>
        <taxon>Ecdysozoa</taxon>
        <taxon>Arthropoda</taxon>
        <taxon>Chelicerata</taxon>
        <taxon>Arachnida</taxon>
        <taxon>Araneae</taxon>
        <taxon>Araneomorphae</taxon>
        <taxon>Entelegynae</taxon>
        <taxon>Araneoidea</taxon>
        <taxon>Araneidae</taxon>
        <taxon>Araneus</taxon>
    </lineage>
</organism>
<dbReference type="EMBL" id="BGPR01000281">
    <property type="protein sequence ID" value="GBM10138.1"/>
    <property type="molecule type" value="Genomic_DNA"/>
</dbReference>
<reference evidence="1 2" key="1">
    <citation type="journal article" date="2019" name="Sci. Rep.">
        <title>Orb-weaving spider Araneus ventricosus genome elucidates the spidroin gene catalogue.</title>
        <authorList>
            <person name="Kono N."/>
            <person name="Nakamura H."/>
            <person name="Ohtoshi R."/>
            <person name="Moran D.A.P."/>
            <person name="Shinohara A."/>
            <person name="Yoshida Y."/>
            <person name="Fujiwara M."/>
            <person name="Mori M."/>
            <person name="Tomita M."/>
            <person name="Arakawa K."/>
        </authorList>
    </citation>
    <scope>NUCLEOTIDE SEQUENCE [LARGE SCALE GENOMIC DNA]</scope>
</reference>
<proteinExistence type="predicted"/>
<keyword evidence="2" id="KW-1185">Reference proteome</keyword>